<feature type="transmembrane region" description="Helical" evidence="1">
    <location>
        <begin position="436"/>
        <end position="460"/>
    </location>
</feature>
<feature type="transmembrane region" description="Helical" evidence="1">
    <location>
        <begin position="319"/>
        <end position="338"/>
    </location>
</feature>
<dbReference type="PIRSF" id="PIRSF002746">
    <property type="entry name" value="Gluconate_transporter"/>
    <property type="match status" value="1"/>
</dbReference>
<feature type="transmembrane region" description="Helical" evidence="1">
    <location>
        <begin position="12"/>
        <end position="31"/>
    </location>
</feature>
<gene>
    <name evidence="2" type="ORF">B0I33_101436</name>
</gene>
<protein>
    <submittedName>
        <fullName evidence="2">GntP family gluconate:H+ symporter</fullName>
    </submittedName>
</protein>
<dbReference type="GO" id="GO:0005886">
    <property type="term" value="C:plasma membrane"/>
    <property type="evidence" value="ECO:0007669"/>
    <property type="project" value="TreeGrafter"/>
</dbReference>
<dbReference type="AlphaFoldDB" id="A0A2T0M3G1"/>
<dbReference type="RefSeq" id="WP_106176770.1">
    <property type="nucleotide sequence ID" value="NZ_PVNH01000001.1"/>
</dbReference>
<keyword evidence="1" id="KW-0812">Transmembrane</keyword>
<comment type="caution">
    <text evidence="2">The sequence shown here is derived from an EMBL/GenBank/DDBJ whole genome shotgun (WGS) entry which is preliminary data.</text>
</comment>
<keyword evidence="1" id="KW-0472">Membrane</keyword>
<sequence>MNTDEWTQTLGTGPLLGIAAGAIAVLLFLIIKLRVHAFLALVTVSIATAFATGIPAGDVIDTLLDGFGSTLGSVALLVGLGAMLGRLVEVSGGAQAMTDALVGKFGERRAPLALGVASLIFGFPIFFDAGLVVMLPIVFAVARRLGGGVLRYGLPVAGAFSVMHVFVPPHPGPVAASGLLGADVGLVLLFAVLLAVPTWFLTSYLYGLWVGKRIVLPVPDILSGGAPEQHDTDPPRPGTVVALLLLPLVMIFANTGLGMATEAGWVDGEADWVQVVSTLGSTPIALLVTVFVAAYVLGTRRGRGQAIVEKLLDSALGPVAAIILITGAGGMFGGVLRASGIGDALSGAMSDLGLPVIVAAYVVATTLRVAQGSATVALTTAAGLVQPLVATGDYNAVQLAALVLALAAGSVTAGHVNDSGFWLVGRFFEMDVKTTLKTWTVMQTTIGLMGFALASLLFAVA</sequence>
<dbReference type="PANTHER" id="PTHR30354">
    <property type="entry name" value="GNT FAMILY GLUCONATE TRANSPORTER"/>
    <property type="match status" value="1"/>
</dbReference>
<feature type="transmembrane region" description="Helical" evidence="1">
    <location>
        <begin position="358"/>
        <end position="385"/>
    </location>
</feature>
<feature type="transmembrane region" description="Helical" evidence="1">
    <location>
        <begin position="112"/>
        <end position="142"/>
    </location>
</feature>
<accession>A0A2T0M3G1</accession>
<dbReference type="EMBL" id="PVNH01000001">
    <property type="protein sequence ID" value="PRX51283.1"/>
    <property type="molecule type" value="Genomic_DNA"/>
</dbReference>
<organism evidence="2 3">
    <name type="scientific">Prauserella shujinwangii</name>
    <dbReference type="NCBI Taxonomy" id="1453103"/>
    <lineage>
        <taxon>Bacteria</taxon>
        <taxon>Bacillati</taxon>
        <taxon>Actinomycetota</taxon>
        <taxon>Actinomycetes</taxon>
        <taxon>Pseudonocardiales</taxon>
        <taxon>Pseudonocardiaceae</taxon>
        <taxon>Prauserella</taxon>
    </lineage>
</organism>
<evidence type="ECO:0000313" key="3">
    <source>
        <dbReference type="Proteomes" id="UP000238362"/>
    </source>
</evidence>
<keyword evidence="3" id="KW-1185">Reference proteome</keyword>
<evidence type="ECO:0000256" key="1">
    <source>
        <dbReference type="SAM" id="Phobius"/>
    </source>
</evidence>
<dbReference type="GO" id="GO:0015128">
    <property type="term" value="F:gluconate transmembrane transporter activity"/>
    <property type="evidence" value="ECO:0007669"/>
    <property type="project" value="InterPro"/>
</dbReference>
<dbReference type="InterPro" id="IPR003474">
    <property type="entry name" value="Glcn_transporter"/>
</dbReference>
<feature type="transmembrane region" description="Helical" evidence="1">
    <location>
        <begin position="149"/>
        <end position="167"/>
    </location>
</feature>
<dbReference type="NCBIfam" id="TIGR00791">
    <property type="entry name" value="gntP"/>
    <property type="match status" value="1"/>
</dbReference>
<proteinExistence type="predicted"/>
<feature type="transmembrane region" description="Helical" evidence="1">
    <location>
        <begin position="38"/>
        <end position="57"/>
    </location>
</feature>
<feature type="transmembrane region" description="Helical" evidence="1">
    <location>
        <begin position="397"/>
        <end position="416"/>
    </location>
</feature>
<keyword evidence="1" id="KW-1133">Transmembrane helix</keyword>
<dbReference type="OrthoDB" id="4325159at2"/>
<reference evidence="2 3" key="1">
    <citation type="submission" date="2018-03" db="EMBL/GenBank/DDBJ databases">
        <title>Genomic Encyclopedia of Type Strains, Phase III (KMG-III): the genomes of soil and plant-associated and newly described type strains.</title>
        <authorList>
            <person name="Whitman W."/>
        </authorList>
    </citation>
    <scope>NUCLEOTIDE SEQUENCE [LARGE SCALE GENOMIC DNA]</scope>
    <source>
        <strain evidence="2 3">CGMCC 4.7125</strain>
    </source>
</reference>
<evidence type="ECO:0000313" key="2">
    <source>
        <dbReference type="EMBL" id="PRX51283.1"/>
    </source>
</evidence>
<feature type="transmembrane region" description="Helical" evidence="1">
    <location>
        <begin position="240"/>
        <end position="260"/>
    </location>
</feature>
<feature type="transmembrane region" description="Helical" evidence="1">
    <location>
        <begin position="187"/>
        <end position="206"/>
    </location>
</feature>
<name>A0A2T0M3G1_9PSEU</name>
<dbReference type="Proteomes" id="UP000238362">
    <property type="component" value="Unassembled WGS sequence"/>
</dbReference>
<dbReference type="PANTHER" id="PTHR30354:SF25">
    <property type="entry name" value="INNER MEMBRANE PERMEASE YGBN"/>
    <property type="match status" value="1"/>
</dbReference>
<dbReference type="Pfam" id="PF02447">
    <property type="entry name" value="GntP_permease"/>
    <property type="match status" value="1"/>
</dbReference>
<feature type="transmembrane region" description="Helical" evidence="1">
    <location>
        <begin position="272"/>
        <end position="298"/>
    </location>
</feature>